<gene>
    <name evidence="2" type="ORF">Tco_0679325</name>
</gene>
<evidence type="ECO:0000313" key="2">
    <source>
        <dbReference type="EMBL" id="GJS64761.1"/>
    </source>
</evidence>
<comment type="caution">
    <text evidence="2">The sequence shown here is derived from an EMBL/GenBank/DDBJ whole genome shotgun (WGS) entry which is preliminary data.</text>
</comment>
<reference evidence="2" key="1">
    <citation type="journal article" date="2022" name="Int. J. Mol. Sci.">
        <title>Draft Genome of Tanacetum Coccineum: Genomic Comparison of Closely Related Tanacetum-Family Plants.</title>
        <authorList>
            <person name="Yamashiro T."/>
            <person name="Shiraishi A."/>
            <person name="Nakayama K."/>
            <person name="Satake H."/>
        </authorList>
    </citation>
    <scope>NUCLEOTIDE SEQUENCE</scope>
</reference>
<feature type="region of interest" description="Disordered" evidence="1">
    <location>
        <begin position="189"/>
        <end position="240"/>
    </location>
</feature>
<feature type="compositionally biased region" description="Low complexity" evidence="1">
    <location>
        <begin position="201"/>
        <end position="214"/>
    </location>
</feature>
<accession>A0ABQ4XHP3</accession>
<sequence>MLELYSQYHVNYTLEGQMLIEFVIQNQFFSFTIEEFGQILKIPFSGQCSFTDKWTLDDLQYSVPISGLYQTGPPCPDEIKNYVQQEREGPVTRIRHDVVIDVEENQILTREIMSIMKYWVEIIRENVFCLGGDRDHVPACLCHMLYCIATFTDYNLAYFIAKRMEFLLNDRYVLYDRVMYPLTAQQERKTQKDYGARKGRSSTSSSSAFGQPSSTHLNDDDNDGNDEGTSLASTPPTRFVNSLTNEVPRIFSNPPNIDPNMEEFYTGQTKILNCQVQLRDEQCGGIRSIRKGIKNL</sequence>
<name>A0ABQ4XHP3_9ASTR</name>
<reference evidence="2" key="2">
    <citation type="submission" date="2022-01" db="EMBL/GenBank/DDBJ databases">
        <authorList>
            <person name="Yamashiro T."/>
            <person name="Shiraishi A."/>
            <person name="Satake H."/>
            <person name="Nakayama K."/>
        </authorList>
    </citation>
    <scope>NUCLEOTIDE SEQUENCE</scope>
</reference>
<dbReference type="Proteomes" id="UP001151760">
    <property type="component" value="Unassembled WGS sequence"/>
</dbReference>
<organism evidence="2 3">
    <name type="scientific">Tanacetum coccineum</name>
    <dbReference type="NCBI Taxonomy" id="301880"/>
    <lineage>
        <taxon>Eukaryota</taxon>
        <taxon>Viridiplantae</taxon>
        <taxon>Streptophyta</taxon>
        <taxon>Embryophyta</taxon>
        <taxon>Tracheophyta</taxon>
        <taxon>Spermatophyta</taxon>
        <taxon>Magnoliopsida</taxon>
        <taxon>eudicotyledons</taxon>
        <taxon>Gunneridae</taxon>
        <taxon>Pentapetalae</taxon>
        <taxon>asterids</taxon>
        <taxon>campanulids</taxon>
        <taxon>Asterales</taxon>
        <taxon>Asteraceae</taxon>
        <taxon>Asteroideae</taxon>
        <taxon>Anthemideae</taxon>
        <taxon>Anthemidinae</taxon>
        <taxon>Tanacetum</taxon>
    </lineage>
</organism>
<evidence type="ECO:0008006" key="4">
    <source>
        <dbReference type="Google" id="ProtNLM"/>
    </source>
</evidence>
<proteinExistence type="predicted"/>
<keyword evidence="3" id="KW-1185">Reference proteome</keyword>
<protein>
    <recommendedName>
        <fullName evidence="4">Pentatricopeptide repeat-containing protein</fullName>
    </recommendedName>
</protein>
<feature type="compositionally biased region" description="Polar residues" evidence="1">
    <location>
        <begin position="227"/>
        <end position="240"/>
    </location>
</feature>
<dbReference type="EMBL" id="BQNB010009527">
    <property type="protein sequence ID" value="GJS64761.1"/>
    <property type="molecule type" value="Genomic_DNA"/>
</dbReference>
<evidence type="ECO:0000256" key="1">
    <source>
        <dbReference type="SAM" id="MobiDB-lite"/>
    </source>
</evidence>
<evidence type="ECO:0000313" key="3">
    <source>
        <dbReference type="Proteomes" id="UP001151760"/>
    </source>
</evidence>